<keyword evidence="2" id="KW-1185">Reference proteome</keyword>
<sequence>MTFRPLAPLGTDMVTHMEEGMGAMVCMEDMVMDIQDMVVMVDTDTQDMVLVDTGFMVKHLSPDMLHHIMPTANSNYKAFILFSLLFTTKFLHF</sequence>
<protein>
    <submittedName>
        <fullName evidence="1">Uncharacterized protein</fullName>
    </submittedName>
</protein>
<organism evidence="1 2">
    <name type="scientific">Orchesella dallaii</name>
    <dbReference type="NCBI Taxonomy" id="48710"/>
    <lineage>
        <taxon>Eukaryota</taxon>
        <taxon>Metazoa</taxon>
        <taxon>Ecdysozoa</taxon>
        <taxon>Arthropoda</taxon>
        <taxon>Hexapoda</taxon>
        <taxon>Collembola</taxon>
        <taxon>Entomobryomorpha</taxon>
        <taxon>Entomobryoidea</taxon>
        <taxon>Orchesellidae</taxon>
        <taxon>Orchesellinae</taxon>
        <taxon>Orchesella</taxon>
    </lineage>
</organism>
<accession>A0ABP1QLL0</accession>
<dbReference type="Proteomes" id="UP001642540">
    <property type="component" value="Unassembled WGS sequence"/>
</dbReference>
<name>A0ABP1QLL0_9HEXA</name>
<dbReference type="EMBL" id="CAXLJM020000038">
    <property type="protein sequence ID" value="CAL8107498.1"/>
    <property type="molecule type" value="Genomic_DNA"/>
</dbReference>
<evidence type="ECO:0000313" key="1">
    <source>
        <dbReference type="EMBL" id="CAL8107498.1"/>
    </source>
</evidence>
<evidence type="ECO:0000313" key="2">
    <source>
        <dbReference type="Proteomes" id="UP001642540"/>
    </source>
</evidence>
<gene>
    <name evidence="1" type="ORF">ODALV1_LOCUS12690</name>
</gene>
<comment type="caution">
    <text evidence="1">The sequence shown here is derived from an EMBL/GenBank/DDBJ whole genome shotgun (WGS) entry which is preliminary data.</text>
</comment>
<reference evidence="1 2" key="1">
    <citation type="submission" date="2024-08" db="EMBL/GenBank/DDBJ databases">
        <authorList>
            <person name="Cucini C."/>
            <person name="Frati F."/>
        </authorList>
    </citation>
    <scope>NUCLEOTIDE SEQUENCE [LARGE SCALE GENOMIC DNA]</scope>
</reference>
<proteinExistence type="predicted"/>